<proteinExistence type="predicted"/>
<comment type="caution">
    <text evidence="2">The sequence shown here is derived from an EMBL/GenBank/DDBJ whole genome shotgun (WGS) entry which is preliminary data.</text>
</comment>
<keyword evidence="1" id="KW-1133">Transmembrane helix</keyword>
<keyword evidence="1" id="KW-0812">Transmembrane</keyword>
<name>A0ABV8JFA6_9BACL</name>
<evidence type="ECO:0000256" key="1">
    <source>
        <dbReference type="SAM" id="Phobius"/>
    </source>
</evidence>
<sequence>MTPLIDVCRLILGLIFLLAGINGFVVFFGYPPLLPTSPEAMEFFRFKYLLFTEKALEVICGFLLVVNRYTTLAITMLAPVVFNILLFHLFVDLSMLPMALLVTMLEGYLLWKDRKSFYPLLEDK</sequence>
<dbReference type="RefSeq" id="WP_380702350.1">
    <property type="nucleotide sequence ID" value="NZ_JBHSAP010000007.1"/>
</dbReference>
<keyword evidence="3" id="KW-1185">Reference proteome</keyword>
<dbReference type="Proteomes" id="UP001595843">
    <property type="component" value="Unassembled WGS sequence"/>
</dbReference>
<gene>
    <name evidence="2" type="ORF">ACFOUO_03935</name>
</gene>
<accession>A0ABV8JFA6</accession>
<dbReference type="EMBL" id="JBHSAP010000007">
    <property type="protein sequence ID" value="MFC4075953.1"/>
    <property type="molecule type" value="Genomic_DNA"/>
</dbReference>
<feature type="transmembrane region" description="Helical" evidence="1">
    <location>
        <begin position="7"/>
        <end position="28"/>
    </location>
</feature>
<feature type="transmembrane region" description="Helical" evidence="1">
    <location>
        <begin position="48"/>
        <end position="65"/>
    </location>
</feature>
<evidence type="ECO:0008006" key="4">
    <source>
        <dbReference type="Google" id="ProtNLM"/>
    </source>
</evidence>
<evidence type="ECO:0000313" key="3">
    <source>
        <dbReference type="Proteomes" id="UP001595843"/>
    </source>
</evidence>
<evidence type="ECO:0000313" key="2">
    <source>
        <dbReference type="EMBL" id="MFC4075953.1"/>
    </source>
</evidence>
<organism evidence="2 3">
    <name type="scientific">Salinithrix halophila</name>
    <dbReference type="NCBI Taxonomy" id="1485204"/>
    <lineage>
        <taxon>Bacteria</taxon>
        <taxon>Bacillati</taxon>
        <taxon>Bacillota</taxon>
        <taxon>Bacilli</taxon>
        <taxon>Bacillales</taxon>
        <taxon>Thermoactinomycetaceae</taxon>
        <taxon>Salinithrix</taxon>
    </lineage>
</organism>
<reference evidence="3" key="1">
    <citation type="journal article" date="2019" name="Int. J. Syst. Evol. Microbiol.">
        <title>The Global Catalogue of Microorganisms (GCM) 10K type strain sequencing project: providing services to taxonomists for standard genome sequencing and annotation.</title>
        <authorList>
            <consortium name="The Broad Institute Genomics Platform"/>
            <consortium name="The Broad Institute Genome Sequencing Center for Infectious Disease"/>
            <person name="Wu L."/>
            <person name="Ma J."/>
        </authorList>
    </citation>
    <scope>NUCLEOTIDE SEQUENCE [LARGE SCALE GENOMIC DNA]</scope>
    <source>
        <strain evidence="3">IBRC-M 10813</strain>
    </source>
</reference>
<protein>
    <recommendedName>
        <fullName evidence="4">DoxX protein</fullName>
    </recommendedName>
</protein>
<keyword evidence="1" id="KW-0472">Membrane</keyword>